<dbReference type="PANTHER" id="PTHR13950">
    <property type="entry name" value="RABCONNECTIN-RELATED"/>
    <property type="match status" value="1"/>
</dbReference>
<dbReference type="GO" id="GO:0007035">
    <property type="term" value="P:vacuolar acidification"/>
    <property type="evidence" value="ECO:0007669"/>
    <property type="project" value="TreeGrafter"/>
</dbReference>
<dbReference type="EMBL" id="UYRV01025307">
    <property type="protein sequence ID" value="VDK77211.1"/>
    <property type="molecule type" value="Genomic_DNA"/>
</dbReference>
<gene>
    <name evidence="1" type="ORF">CGOC_LOCUS7324</name>
</gene>
<protein>
    <submittedName>
        <fullName evidence="1">Uncharacterized protein</fullName>
    </submittedName>
</protein>
<feature type="non-terminal residue" evidence="1">
    <location>
        <position position="1"/>
    </location>
</feature>
<dbReference type="GO" id="GO:0043291">
    <property type="term" value="C:RAVE complex"/>
    <property type="evidence" value="ECO:0007669"/>
    <property type="project" value="TreeGrafter"/>
</dbReference>
<proteinExistence type="predicted"/>
<dbReference type="AlphaFoldDB" id="A0A3P6UIQ5"/>
<sequence length="134" mass="14812">VIAAVPAAGHLPSSTFYPFCQAPFILCTSSDDHVLRFWRCRRAEAKAEIKYEWGKWAMINSQPTELKLAGGSWLISSGFYACVDNVLLSGKILSVSAAYCGRIACAYSKTRNLEDAFNIADVCVFGYSMSNPYY</sequence>
<dbReference type="PANTHER" id="PTHR13950:SF9">
    <property type="entry name" value="RABCONNECTIN-3A"/>
    <property type="match status" value="1"/>
</dbReference>
<accession>A0A3P6UIQ5</accession>
<evidence type="ECO:0000313" key="2">
    <source>
        <dbReference type="Proteomes" id="UP000271889"/>
    </source>
</evidence>
<name>A0A3P6UIQ5_CYLGO</name>
<keyword evidence="2" id="KW-1185">Reference proteome</keyword>
<dbReference type="InterPro" id="IPR052208">
    <property type="entry name" value="DmX-like/RAVE_component"/>
</dbReference>
<organism evidence="1 2">
    <name type="scientific">Cylicostephanus goldi</name>
    <name type="common">Nematode worm</name>
    <dbReference type="NCBI Taxonomy" id="71465"/>
    <lineage>
        <taxon>Eukaryota</taxon>
        <taxon>Metazoa</taxon>
        <taxon>Ecdysozoa</taxon>
        <taxon>Nematoda</taxon>
        <taxon>Chromadorea</taxon>
        <taxon>Rhabditida</taxon>
        <taxon>Rhabditina</taxon>
        <taxon>Rhabditomorpha</taxon>
        <taxon>Strongyloidea</taxon>
        <taxon>Strongylidae</taxon>
        <taxon>Cylicostephanus</taxon>
    </lineage>
</organism>
<reference evidence="1 2" key="1">
    <citation type="submission" date="2018-11" db="EMBL/GenBank/DDBJ databases">
        <authorList>
            <consortium name="Pathogen Informatics"/>
        </authorList>
    </citation>
    <scope>NUCLEOTIDE SEQUENCE [LARGE SCALE GENOMIC DNA]</scope>
</reference>
<evidence type="ECO:0000313" key="1">
    <source>
        <dbReference type="EMBL" id="VDK77211.1"/>
    </source>
</evidence>
<dbReference type="Proteomes" id="UP000271889">
    <property type="component" value="Unassembled WGS sequence"/>
</dbReference>
<dbReference type="OrthoDB" id="342131at2759"/>